<dbReference type="KEGG" id="medw:NCTC10132_01311"/>
<evidence type="ECO:0000313" key="2">
    <source>
        <dbReference type="Proteomes" id="UP000257559"/>
    </source>
</evidence>
<dbReference type="Proteomes" id="UP000257559">
    <property type="component" value="Chromosome"/>
</dbReference>
<dbReference type="NCBIfam" id="NF045833">
    <property type="entry name" value="P80_membrane"/>
    <property type="match status" value="1"/>
</dbReference>
<proteinExistence type="predicted"/>
<dbReference type="AlphaFoldDB" id="A0A3B0PQJ3"/>
<reference evidence="2" key="1">
    <citation type="submission" date="2018-06" db="EMBL/GenBank/DDBJ databases">
        <authorList>
            <consortium name="Pathogen Informatics"/>
        </authorList>
    </citation>
    <scope>NUCLEOTIDE SEQUENCE [LARGE SCALE GENOMIC DNA]</scope>
    <source>
        <strain evidence="2">NCTC10132</strain>
    </source>
</reference>
<feature type="non-terminal residue" evidence="1">
    <location>
        <position position="437"/>
    </location>
</feature>
<evidence type="ECO:0000313" key="1">
    <source>
        <dbReference type="EMBL" id="SYV97940.1"/>
    </source>
</evidence>
<dbReference type="EMBL" id="LS991951">
    <property type="protein sequence ID" value="SYV97940.1"/>
    <property type="molecule type" value="Genomic_DNA"/>
</dbReference>
<accession>A0A3B0PQJ3</accession>
<gene>
    <name evidence="1" type="ORF">NCTC10132_01311</name>
</gene>
<organism evidence="1 2">
    <name type="scientific">Mycoplasmopsis edwardii</name>
    <dbReference type="NCBI Taxonomy" id="53558"/>
    <lineage>
        <taxon>Bacteria</taxon>
        <taxon>Bacillati</taxon>
        <taxon>Mycoplasmatota</taxon>
        <taxon>Mycoplasmoidales</taxon>
        <taxon>Metamycoplasmataceae</taxon>
        <taxon>Mycoplasmopsis</taxon>
    </lineage>
</organism>
<sequence>MLSEEYGKSTTDEQAIEYLTFKEIESSALRSFEVEVKTLDLSFINKTAKKDIYQIDSNGNIVKGENGEAKVLFKQGEKVFPYFVENENYFVQESNPSKATVFVTKSFIPELIPAKNLVTSYFMNNDINLSSSVLLPGVQNSDLRFAFNLKENNAKEKFLNNLKYSVYKDESGALVVSKNSDILKSFKKPESYGVFDKSKELDKFNDERKVYETYLDALTLTKGDTLGFLGVSNIKDLVNSNVDLAFASIANEVLKDGSSDFKEIDLDKLFQMPSGINPEAEGKITQLINDAKAAKDDASITNENEKSNKISSKLQEANELIQKYFDELTEEQFNKVIIENYNSQFNIDINNKTFTSLVYKIKDKDDSLLVLTPKGISIFNNQRITTIDKFNELLKSDLENIAKGTKSYFNLQSKINSFKSKENTIITQLENESFKTW</sequence>
<keyword evidence="2" id="KW-1185">Reference proteome</keyword>
<protein>
    <submittedName>
        <fullName evidence="1">Uncharacterized protein</fullName>
    </submittedName>
</protein>
<name>A0A3B0PQJ3_9BACT</name>